<dbReference type="Gene3D" id="1.10.3720.10">
    <property type="entry name" value="MetI-like"/>
    <property type="match status" value="1"/>
</dbReference>
<evidence type="ECO:0000256" key="3">
    <source>
        <dbReference type="ARBA" id="ARBA00022475"/>
    </source>
</evidence>
<name>A0ABV2KM68_9HYPH</name>
<evidence type="ECO:0000259" key="9">
    <source>
        <dbReference type="PROSITE" id="PS50928"/>
    </source>
</evidence>
<organism evidence="10 11">
    <name type="scientific">Aquamicrobium ahrensii</name>
    <dbReference type="NCBI Taxonomy" id="469551"/>
    <lineage>
        <taxon>Bacteria</taxon>
        <taxon>Pseudomonadati</taxon>
        <taxon>Pseudomonadota</taxon>
        <taxon>Alphaproteobacteria</taxon>
        <taxon>Hyphomicrobiales</taxon>
        <taxon>Phyllobacteriaceae</taxon>
        <taxon>Aquamicrobium</taxon>
    </lineage>
</organism>
<keyword evidence="7 8" id="KW-0472">Membrane</keyword>
<keyword evidence="5 8" id="KW-0812">Transmembrane</keyword>
<comment type="similarity">
    <text evidence="8">Belongs to the binding-protein-dependent transport system permease family.</text>
</comment>
<evidence type="ECO:0000256" key="2">
    <source>
        <dbReference type="ARBA" id="ARBA00022448"/>
    </source>
</evidence>
<dbReference type="Proteomes" id="UP001549143">
    <property type="component" value="Unassembled WGS sequence"/>
</dbReference>
<feature type="transmembrane region" description="Helical" evidence="8">
    <location>
        <begin position="69"/>
        <end position="88"/>
    </location>
</feature>
<evidence type="ECO:0000256" key="8">
    <source>
        <dbReference type="RuleBase" id="RU363032"/>
    </source>
</evidence>
<evidence type="ECO:0000256" key="7">
    <source>
        <dbReference type="ARBA" id="ARBA00023136"/>
    </source>
</evidence>
<dbReference type="PANTHER" id="PTHR43357">
    <property type="entry name" value="INNER MEMBRANE ABC TRANSPORTER PERMEASE PROTEIN YDCV"/>
    <property type="match status" value="1"/>
</dbReference>
<evidence type="ECO:0000256" key="5">
    <source>
        <dbReference type="ARBA" id="ARBA00022692"/>
    </source>
</evidence>
<dbReference type="Pfam" id="PF00528">
    <property type="entry name" value="BPD_transp_1"/>
    <property type="match status" value="1"/>
</dbReference>
<comment type="caution">
    <text evidence="10">The sequence shown here is derived from an EMBL/GenBank/DDBJ whole genome shotgun (WGS) entry which is preliminary data.</text>
</comment>
<dbReference type="PANTHER" id="PTHR43357:SF4">
    <property type="entry name" value="INNER MEMBRANE ABC TRANSPORTER PERMEASE PROTEIN YDCV"/>
    <property type="match status" value="1"/>
</dbReference>
<dbReference type="InterPro" id="IPR035906">
    <property type="entry name" value="MetI-like_sf"/>
</dbReference>
<dbReference type="CDD" id="cd06261">
    <property type="entry name" value="TM_PBP2"/>
    <property type="match status" value="1"/>
</dbReference>
<accession>A0ABV2KM68</accession>
<proteinExistence type="inferred from homology"/>
<feature type="domain" description="ABC transmembrane type-1" evidence="9">
    <location>
        <begin position="63"/>
        <end position="251"/>
    </location>
</feature>
<evidence type="ECO:0000256" key="6">
    <source>
        <dbReference type="ARBA" id="ARBA00022989"/>
    </source>
</evidence>
<dbReference type="SUPFAM" id="SSF161098">
    <property type="entry name" value="MetI-like"/>
    <property type="match status" value="1"/>
</dbReference>
<keyword evidence="6 8" id="KW-1133">Transmembrane helix</keyword>
<sequence length="266" mass="28433">MNWLAGLALRATIVAILGFLLAPLVVIVVVSFGDAAFMQFPPKGLSFRWYANIDQLEGFFDAVVISLKLAVLSTVIVLVLGVAASLALTRHRFAGRGAAMSLFLSPLMLPSIVIGIGLLQYYTSLGFFSTFTALVLGHCAIVFPYMVRTVASSLEQQDESVIEASRVLGADAVQTFAHIIVPSIRPGLINGAIFAFIMSFDNYSVSLFLSDAATQTLPIRMLTYVAMAIDPTVAAASTLLILFSMLQLLVAGWLIGVRRIGGLAGK</sequence>
<keyword evidence="11" id="KW-1185">Reference proteome</keyword>
<evidence type="ECO:0000313" key="11">
    <source>
        <dbReference type="Proteomes" id="UP001549143"/>
    </source>
</evidence>
<feature type="transmembrane region" description="Helical" evidence="8">
    <location>
        <begin position="7"/>
        <end position="32"/>
    </location>
</feature>
<dbReference type="EMBL" id="JBEPMN010000004">
    <property type="protein sequence ID" value="MET3661174.1"/>
    <property type="molecule type" value="Genomic_DNA"/>
</dbReference>
<evidence type="ECO:0000256" key="1">
    <source>
        <dbReference type="ARBA" id="ARBA00004429"/>
    </source>
</evidence>
<dbReference type="RefSeq" id="WP_378226296.1">
    <property type="nucleotide sequence ID" value="NZ_JBHRZP010000001.1"/>
</dbReference>
<gene>
    <name evidence="10" type="ORF">ABID44_001494</name>
</gene>
<evidence type="ECO:0000313" key="10">
    <source>
        <dbReference type="EMBL" id="MET3661174.1"/>
    </source>
</evidence>
<protein>
    <submittedName>
        <fullName evidence="10">Spermidine/putrescine transport system permease protein</fullName>
    </submittedName>
</protein>
<feature type="transmembrane region" description="Helical" evidence="8">
    <location>
        <begin position="125"/>
        <end position="147"/>
    </location>
</feature>
<dbReference type="InterPro" id="IPR000515">
    <property type="entry name" value="MetI-like"/>
</dbReference>
<comment type="subcellular location">
    <subcellularLocation>
        <location evidence="1">Cell inner membrane</location>
        <topology evidence="1">Multi-pass membrane protein</topology>
    </subcellularLocation>
    <subcellularLocation>
        <location evidence="8">Cell membrane</location>
        <topology evidence="8">Multi-pass membrane protein</topology>
    </subcellularLocation>
</comment>
<reference evidence="10 11" key="1">
    <citation type="submission" date="2024-06" db="EMBL/GenBank/DDBJ databases">
        <title>Genomic Encyclopedia of Type Strains, Phase IV (KMG-IV): sequencing the most valuable type-strain genomes for metagenomic binning, comparative biology and taxonomic classification.</title>
        <authorList>
            <person name="Goeker M."/>
        </authorList>
    </citation>
    <scope>NUCLEOTIDE SEQUENCE [LARGE SCALE GENOMIC DNA]</scope>
    <source>
        <strain evidence="10 11">DSM 19730</strain>
    </source>
</reference>
<keyword evidence="2 8" id="KW-0813">Transport</keyword>
<feature type="transmembrane region" description="Helical" evidence="8">
    <location>
        <begin position="233"/>
        <end position="256"/>
    </location>
</feature>
<evidence type="ECO:0000256" key="4">
    <source>
        <dbReference type="ARBA" id="ARBA00022519"/>
    </source>
</evidence>
<dbReference type="PROSITE" id="PS50928">
    <property type="entry name" value="ABC_TM1"/>
    <property type="match status" value="1"/>
</dbReference>
<keyword evidence="3" id="KW-1003">Cell membrane</keyword>
<keyword evidence="4" id="KW-0997">Cell inner membrane</keyword>
<feature type="transmembrane region" description="Helical" evidence="8">
    <location>
        <begin position="100"/>
        <end position="119"/>
    </location>
</feature>